<feature type="transmembrane region" description="Helical" evidence="7">
    <location>
        <begin position="406"/>
        <end position="429"/>
    </location>
</feature>
<dbReference type="STRING" id="1017273.SAMN05443094_10156"/>
<evidence type="ECO:0000256" key="3">
    <source>
        <dbReference type="ARBA" id="ARBA00022692"/>
    </source>
</evidence>
<dbReference type="InterPro" id="IPR004680">
    <property type="entry name" value="Cit_transptr-like_dom"/>
</dbReference>
<proteinExistence type="predicted"/>
<feature type="transmembrane region" description="Helical" evidence="7">
    <location>
        <begin position="254"/>
        <end position="270"/>
    </location>
</feature>
<feature type="transmembrane region" description="Helical" evidence="7">
    <location>
        <begin position="367"/>
        <end position="385"/>
    </location>
</feature>
<dbReference type="OrthoDB" id="9765532at2"/>
<dbReference type="EMBL" id="MWSK01000001">
    <property type="protein sequence ID" value="OXS79960.1"/>
    <property type="molecule type" value="Genomic_DNA"/>
</dbReference>
<dbReference type="CDD" id="cd01115">
    <property type="entry name" value="SLC13_permease"/>
    <property type="match status" value="1"/>
</dbReference>
<name>A0A1N6N8U9_9BACI</name>
<dbReference type="GO" id="GO:0022857">
    <property type="term" value="F:transmembrane transporter activity"/>
    <property type="evidence" value="ECO:0007669"/>
    <property type="project" value="InterPro"/>
</dbReference>
<dbReference type="PANTHER" id="PTHR43652:SF1">
    <property type="entry name" value="RESPONSE REGULATOR"/>
    <property type="match status" value="1"/>
</dbReference>
<evidence type="ECO:0000256" key="1">
    <source>
        <dbReference type="ARBA" id="ARBA00004141"/>
    </source>
</evidence>
<evidence type="ECO:0000259" key="8">
    <source>
        <dbReference type="Pfam" id="PF03600"/>
    </source>
</evidence>
<keyword evidence="3 7" id="KW-0812">Transmembrane</keyword>
<reference evidence="12" key="2">
    <citation type="submission" date="2017-03" db="EMBL/GenBank/DDBJ databases">
        <title>Bacillus sp. V-88(T) DSM27956, whole genome shotgun sequencing project.</title>
        <authorList>
            <person name="Dastager S.G."/>
            <person name="Neurgaonkar P.S."/>
            <person name="Dharne M.S."/>
        </authorList>
    </citation>
    <scope>NUCLEOTIDE SEQUENCE [LARGE SCALE GENOMIC DNA]</scope>
    <source>
        <strain evidence="12">DSM 25145</strain>
    </source>
</reference>
<reference evidence="10 11" key="1">
    <citation type="submission" date="2017-01" db="EMBL/GenBank/DDBJ databases">
        <authorList>
            <person name="Mah S.A."/>
            <person name="Swanson W.J."/>
            <person name="Moy G.W."/>
            <person name="Vacquier V.D."/>
        </authorList>
    </citation>
    <scope>NUCLEOTIDE SEQUENCE [LARGE SCALE GENOMIC DNA]</scope>
    <source>
        <strain evidence="10 11">NIO-1016</strain>
    </source>
</reference>
<keyword evidence="2" id="KW-0813">Transport</keyword>
<dbReference type="NCBIfam" id="TIGR00785">
    <property type="entry name" value="dass"/>
    <property type="match status" value="1"/>
</dbReference>
<feature type="transmembrane region" description="Helical" evidence="7">
    <location>
        <begin position="282"/>
        <end position="301"/>
    </location>
</feature>
<dbReference type="InterPro" id="IPR051679">
    <property type="entry name" value="DASS-Related_Transporters"/>
</dbReference>
<dbReference type="PANTHER" id="PTHR43652">
    <property type="entry name" value="BASIC AMINO ACID ANTIPORTER YFCC-RELATED"/>
    <property type="match status" value="1"/>
</dbReference>
<evidence type="ECO:0000256" key="4">
    <source>
        <dbReference type="ARBA" id="ARBA00022737"/>
    </source>
</evidence>
<keyword evidence="12" id="KW-1185">Reference proteome</keyword>
<keyword evidence="5 7" id="KW-1133">Transmembrane helix</keyword>
<sequence length="430" mass="45596">MSAATITLFILLLAAILFVTEIIPVAATALLVTFLLFLMGIIDAETVFSGFTNPIVILITGMFVIGASLFETGVAKKIGTLITRFAKTEKQLLLAVMVIGAVLSAFLSNTSTTAVLMPIVILIADSAGYSRAKLLMPLAYATALGGMITLVGTNSNLAVQGVMQNESIQPFGFFEFAKVGVPLTIIGIIYMMTIGYKLIPSRENQEKKTFAENETAAGAEVSAVHSKNTRKQVIAVAILLTTVVFMVFEQQIGVPLHIVSIMGALLIVLTRTMTEKQAYKSLDMSTIILVAGMMPMATALSETGAAKMIADTIIGSVGMDAGPYLITGLLFLLTTILTSVMSNTAAATLLAPIGLVIANSMGADPRALLMAICVGASAAYASPIGTPPNTMIYSAGNYRFVDYIKCGVPFIIIQLIVCLVMVPLFWPFYE</sequence>
<evidence type="ECO:0000256" key="7">
    <source>
        <dbReference type="SAM" id="Phobius"/>
    </source>
</evidence>
<accession>A0A1N6N8U9</accession>
<evidence type="ECO:0000256" key="5">
    <source>
        <dbReference type="ARBA" id="ARBA00022989"/>
    </source>
</evidence>
<feature type="transmembrane region" description="Helical" evidence="7">
    <location>
        <begin position="232"/>
        <end position="248"/>
    </location>
</feature>
<dbReference type="EMBL" id="FTLX01000001">
    <property type="protein sequence ID" value="SIP88510.1"/>
    <property type="molecule type" value="Genomic_DNA"/>
</dbReference>
<evidence type="ECO:0000256" key="6">
    <source>
        <dbReference type="ARBA" id="ARBA00023136"/>
    </source>
</evidence>
<feature type="domain" description="Citrate transporter-like" evidence="8">
    <location>
        <begin position="16"/>
        <end position="375"/>
    </location>
</feature>
<comment type="subcellular location">
    <subcellularLocation>
        <location evidence="1">Membrane</location>
        <topology evidence="1">Multi-pass membrane protein</topology>
    </subcellularLocation>
</comment>
<protein>
    <submittedName>
        <fullName evidence="10">Anion transporter</fullName>
    </submittedName>
    <submittedName>
        <fullName evidence="9">Cation transporter</fullName>
    </submittedName>
</protein>
<dbReference type="Pfam" id="PF03600">
    <property type="entry name" value="CitMHS"/>
    <property type="match status" value="1"/>
</dbReference>
<feature type="transmembrane region" description="Helical" evidence="7">
    <location>
        <begin position="138"/>
        <end position="159"/>
    </location>
</feature>
<evidence type="ECO:0000256" key="2">
    <source>
        <dbReference type="ARBA" id="ARBA00022448"/>
    </source>
</evidence>
<keyword evidence="4" id="KW-0677">Repeat</keyword>
<evidence type="ECO:0000313" key="9">
    <source>
        <dbReference type="EMBL" id="OXS79960.1"/>
    </source>
</evidence>
<feature type="transmembrane region" description="Helical" evidence="7">
    <location>
        <begin position="51"/>
        <end position="70"/>
    </location>
</feature>
<organism evidence="10 11">
    <name type="scientific">Domibacillus enclensis</name>
    <dbReference type="NCBI Taxonomy" id="1017273"/>
    <lineage>
        <taxon>Bacteria</taxon>
        <taxon>Bacillati</taxon>
        <taxon>Bacillota</taxon>
        <taxon>Bacilli</taxon>
        <taxon>Bacillales</taxon>
        <taxon>Bacillaceae</taxon>
        <taxon>Domibacillus</taxon>
    </lineage>
</organism>
<evidence type="ECO:0000313" key="10">
    <source>
        <dbReference type="EMBL" id="SIP88510.1"/>
    </source>
</evidence>
<dbReference type="Proteomes" id="UP000186385">
    <property type="component" value="Unassembled WGS sequence"/>
</dbReference>
<dbReference type="InterPro" id="IPR001898">
    <property type="entry name" value="SLC13A/DASS"/>
</dbReference>
<dbReference type="Proteomes" id="UP000215545">
    <property type="component" value="Unassembled WGS sequence"/>
</dbReference>
<reference evidence="9" key="3">
    <citation type="submission" date="2017-03" db="EMBL/GenBank/DDBJ databases">
        <authorList>
            <person name="Dastager S.G."/>
            <person name="Neurgaonkar P.S."/>
            <person name="Dharne M.S."/>
        </authorList>
    </citation>
    <scope>NUCLEOTIDE SEQUENCE</scope>
    <source>
        <strain evidence="9">DSM 25145</strain>
    </source>
</reference>
<dbReference type="GO" id="GO:0005886">
    <property type="term" value="C:plasma membrane"/>
    <property type="evidence" value="ECO:0007669"/>
    <property type="project" value="TreeGrafter"/>
</dbReference>
<feature type="transmembrane region" description="Helical" evidence="7">
    <location>
        <begin position="340"/>
        <end position="361"/>
    </location>
</feature>
<dbReference type="AlphaFoldDB" id="A0A1N6N8U9"/>
<feature type="transmembrane region" description="Helical" evidence="7">
    <location>
        <begin position="91"/>
        <end position="108"/>
    </location>
</feature>
<feature type="transmembrane region" description="Helical" evidence="7">
    <location>
        <begin position="179"/>
        <end position="199"/>
    </location>
</feature>
<keyword evidence="6 7" id="KW-0472">Membrane</keyword>
<evidence type="ECO:0000313" key="11">
    <source>
        <dbReference type="Proteomes" id="UP000186385"/>
    </source>
</evidence>
<gene>
    <name evidence="9" type="ORF">B1B05_00275</name>
    <name evidence="10" type="ORF">SAMN05443094_10156</name>
</gene>
<evidence type="ECO:0000313" key="12">
    <source>
        <dbReference type="Proteomes" id="UP000215545"/>
    </source>
</evidence>
<dbReference type="RefSeq" id="WP_045851798.1">
    <property type="nucleotide sequence ID" value="NZ_FTLX01000001.1"/>
</dbReference>
<feature type="transmembrane region" description="Helical" evidence="7">
    <location>
        <begin position="114"/>
        <end position="131"/>
    </location>
</feature>